<name>A0A0T6BL17_9BACI</name>
<dbReference type="AlphaFoldDB" id="A0A0T6BL17"/>
<proteinExistence type="predicted"/>
<comment type="caution">
    <text evidence="1">The sequence shown here is derived from an EMBL/GenBank/DDBJ whole genome shotgun (WGS) entry which is preliminary data.</text>
</comment>
<protein>
    <submittedName>
        <fullName evidence="1">Uncharacterized protein</fullName>
    </submittedName>
</protein>
<sequence length="113" mass="13203">MNDPNVFSNPCAICKTAEADRLCDYIVEYNRNPIFFRDYQSFKESVEHGHDSTCDLPLCTKCRTLINGADLCPYHYEIYKKAQNLPEKLRKYQRKSKARIAQEMLQMSKEAAE</sequence>
<dbReference type="Proteomes" id="UP000036168">
    <property type="component" value="Unassembled WGS sequence"/>
</dbReference>
<accession>A0A0T6BL17</accession>
<organism evidence="1 2">
    <name type="scientific">Bacillus glycinifermentans</name>
    <dbReference type="NCBI Taxonomy" id="1664069"/>
    <lineage>
        <taxon>Bacteria</taxon>
        <taxon>Bacillati</taxon>
        <taxon>Bacillota</taxon>
        <taxon>Bacilli</taxon>
        <taxon>Bacillales</taxon>
        <taxon>Bacillaceae</taxon>
        <taxon>Bacillus</taxon>
    </lineage>
</organism>
<reference evidence="1 2" key="1">
    <citation type="journal article" date="2015" name="Int. J. Syst. Evol. Microbiol.">
        <title>Bacillus glycinifermentans sp. nov., isolated from fermented soybean paste.</title>
        <authorList>
            <person name="Kim S.J."/>
            <person name="Dunlap C.A."/>
            <person name="Kwon S.W."/>
            <person name="Rooney A.P."/>
        </authorList>
    </citation>
    <scope>NUCLEOTIDE SEQUENCE [LARGE SCALE GENOMIC DNA]</scope>
    <source>
        <strain evidence="1 2">GO-13</strain>
    </source>
</reference>
<dbReference type="EMBL" id="LECW02000039">
    <property type="protein sequence ID" value="KRT91133.1"/>
    <property type="molecule type" value="Genomic_DNA"/>
</dbReference>
<evidence type="ECO:0000313" key="2">
    <source>
        <dbReference type="Proteomes" id="UP000036168"/>
    </source>
</evidence>
<evidence type="ECO:0000313" key="1">
    <source>
        <dbReference type="EMBL" id="KRT91133.1"/>
    </source>
</evidence>
<gene>
    <name evidence="1" type="ORF">AB447_223820</name>
</gene>